<reference evidence="5 6" key="1">
    <citation type="submission" date="2020-08" db="EMBL/GenBank/DDBJ databases">
        <authorList>
            <person name="Newling K."/>
            <person name="Davey J."/>
            <person name="Forrester S."/>
        </authorList>
    </citation>
    <scope>NUCLEOTIDE SEQUENCE [LARGE SCALE GENOMIC DNA]</scope>
    <source>
        <strain evidence="6">Crithidia deanei Carvalho (ATCC PRA-265)</strain>
    </source>
</reference>
<dbReference type="Pfam" id="PF00888">
    <property type="entry name" value="Cullin"/>
    <property type="match status" value="1"/>
</dbReference>
<evidence type="ECO:0000259" key="4">
    <source>
        <dbReference type="PROSITE" id="PS50069"/>
    </source>
</evidence>
<gene>
    <name evidence="5" type="ORF">ADEAN_000629400</name>
</gene>
<evidence type="ECO:0000256" key="2">
    <source>
        <dbReference type="PROSITE-ProRule" id="PRU00330"/>
    </source>
</evidence>
<dbReference type="InterPro" id="IPR019559">
    <property type="entry name" value="Cullin_neddylation_domain"/>
</dbReference>
<feature type="domain" description="Cullin family profile" evidence="4">
    <location>
        <begin position="397"/>
        <end position="619"/>
    </location>
</feature>
<dbReference type="SMART" id="SM00884">
    <property type="entry name" value="Cullin_Nedd8"/>
    <property type="match status" value="1"/>
</dbReference>
<accession>A0A7G2CIL9</accession>
<sequence length="746" mass="84378">MSSNFTSNKLIDAGYIMFNFDELWQVIEKNCYDILTWSNERSNIAQVVVESYSLVYQLLSHPCTLPETTNDEFKQISRDMIQIYIINERRQALIESFLKSQASELLEQTEIGENSHINSYIALWRSFIVATVHLKTIFSRLIPSWYSIGLDACPFEKTEDVSLKAWIDVVLTESVRGRISHELGQLIKYDRESKGDGGCLGTELKDEFAMLPDRTVYKKVIEDCYVSQMNEYYRSKTENLMKKGIFAYCECCVRDLEGELVLAEKYLADTDLVVNLLIGEMVDRQIKIFEQADLSSWILSDDTEMVNQYGNVFSLLSNSMEGLKMLESTFKTFFTNKFASLLKADEVSVGKKIVLLFKKCLSNLKSLLLNVNDTEGNFEAVFGSGIKYGFVESTKGVLNYENFANLLAELLSASSQQDMPLPFLTREDTIDTPIDDIISVIYFVPENVKELVLRAHQSYLARHLILGQLNEDYERNLLLVLSSMYQSPIYFKCFTMLKSAVSGAFHVYDAILVHKGTWPISNAYLGLNVPRGLQQKAESIYSRLQDEFPGRVLTVSNWYSFGTVRVKSCQPPVSLLLTLPQIAVAFCFPSLNEEVPFGKLHTSTKMTAAECAAALYPFVKTGVLLCEWPPSETSPVTVNRKFQTNAGTLNLIPFITPQMIEPGYELTLPSGKRDDKVLSDSLIDTQVVQSVKKKGSISFNDILLHFQTNFGEGCVTSQKLKKSIETLIGKGYLSRSESSSMFTYEL</sequence>
<evidence type="ECO:0000256" key="1">
    <source>
        <dbReference type="ARBA" id="ARBA00006019"/>
    </source>
</evidence>
<name>A0A7G2CIL9_9TRYP</name>
<dbReference type="Gene3D" id="1.20.1310.10">
    <property type="entry name" value="Cullin Repeats"/>
    <property type="match status" value="1"/>
</dbReference>
<proteinExistence type="inferred from homology"/>
<dbReference type="Gene3D" id="1.10.10.10">
    <property type="entry name" value="Winged helix-like DNA-binding domain superfamily/Winged helix DNA-binding domain"/>
    <property type="match status" value="1"/>
</dbReference>
<dbReference type="SUPFAM" id="SSF74788">
    <property type="entry name" value="Cullin repeat-like"/>
    <property type="match status" value="1"/>
</dbReference>
<organism evidence="5 6">
    <name type="scientific">Angomonas deanei</name>
    <dbReference type="NCBI Taxonomy" id="59799"/>
    <lineage>
        <taxon>Eukaryota</taxon>
        <taxon>Discoba</taxon>
        <taxon>Euglenozoa</taxon>
        <taxon>Kinetoplastea</taxon>
        <taxon>Metakinetoplastina</taxon>
        <taxon>Trypanosomatida</taxon>
        <taxon>Trypanosomatidae</taxon>
        <taxon>Strigomonadinae</taxon>
        <taxon>Angomonas</taxon>
    </lineage>
</organism>
<keyword evidence="6" id="KW-1185">Reference proteome</keyword>
<dbReference type="SUPFAM" id="SSF75632">
    <property type="entry name" value="Cullin homology domain"/>
    <property type="match status" value="1"/>
</dbReference>
<dbReference type="VEuPathDB" id="TriTrypDB:ADEAN_000629400"/>
<dbReference type="GO" id="GO:0006511">
    <property type="term" value="P:ubiquitin-dependent protein catabolic process"/>
    <property type="evidence" value="ECO:0007669"/>
    <property type="project" value="InterPro"/>
</dbReference>
<dbReference type="GO" id="GO:0031625">
    <property type="term" value="F:ubiquitin protein ligase binding"/>
    <property type="evidence" value="ECO:0007669"/>
    <property type="project" value="InterPro"/>
</dbReference>
<evidence type="ECO:0000313" key="6">
    <source>
        <dbReference type="Proteomes" id="UP000515908"/>
    </source>
</evidence>
<dbReference type="EMBL" id="LR877156">
    <property type="protein sequence ID" value="CAD2218801.1"/>
    <property type="molecule type" value="Genomic_DNA"/>
</dbReference>
<dbReference type="InterPro" id="IPR016159">
    <property type="entry name" value="Cullin_repeat-like_dom_sf"/>
</dbReference>
<evidence type="ECO:0000313" key="5">
    <source>
        <dbReference type="EMBL" id="CAD2218801.1"/>
    </source>
</evidence>
<comment type="similarity">
    <text evidence="1 2 3">Belongs to the cullin family.</text>
</comment>
<dbReference type="InterPro" id="IPR001373">
    <property type="entry name" value="Cullin_N"/>
</dbReference>
<dbReference type="Proteomes" id="UP000515908">
    <property type="component" value="Chromosome 12"/>
</dbReference>
<dbReference type="InterPro" id="IPR036388">
    <property type="entry name" value="WH-like_DNA-bd_sf"/>
</dbReference>
<dbReference type="PANTHER" id="PTHR11932">
    <property type="entry name" value="CULLIN"/>
    <property type="match status" value="1"/>
</dbReference>
<evidence type="ECO:0000256" key="3">
    <source>
        <dbReference type="RuleBase" id="RU003829"/>
    </source>
</evidence>
<dbReference type="InterPro" id="IPR045093">
    <property type="entry name" value="Cullin"/>
</dbReference>
<dbReference type="AlphaFoldDB" id="A0A7G2CIL9"/>
<dbReference type="InterPro" id="IPR016158">
    <property type="entry name" value="Cullin_homology"/>
</dbReference>
<dbReference type="Gene3D" id="3.30.230.130">
    <property type="entry name" value="Cullin, Chain C, Domain 2"/>
    <property type="match status" value="1"/>
</dbReference>
<dbReference type="PROSITE" id="PS50069">
    <property type="entry name" value="CULLIN_2"/>
    <property type="match status" value="1"/>
</dbReference>
<protein>
    <submittedName>
        <fullName evidence="5">Cullin family, putative</fullName>
    </submittedName>
</protein>
<dbReference type="InterPro" id="IPR036317">
    <property type="entry name" value="Cullin_homology_sf"/>
</dbReference>